<reference evidence="10" key="1">
    <citation type="journal article" date="2023" name="Mol. Phylogenet. Evol.">
        <title>Genome-scale phylogeny and comparative genomics of the fungal order Sordariales.</title>
        <authorList>
            <person name="Hensen N."/>
            <person name="Bonometti L."/>
            <person name="Westerberg I."/>
            <person name="Brannstrom I.O."/>
            <person name="Guillou S."/>
            <person name="Cros-Aarteil S."/>
            <person name="Calhoun S."/>
            <person name="Haridas S."/>
            <person name="Kuo A."/>
            <person name="Mondo S."/>
            <person name="Pangilinan J."/>
            <person name="Riley R."/>
            <person name="LaButti K."/>
            <person name="Andreopoulos B."/>
            <person name="Lipzen A."/>
            <person name="Chen C."/>
            <person name="Yan M."/>
            <person name="Daum C."/>
            <person name="Ng V."/>
            <person name="Clum A."/>
            <person name="Steindorff A."/>
            <person name="Ohm R.A."/>
            <person name="Martin F."/>
            <person name="Silar P."/>
            <person name="Natvig D.O."/>
            <person name="Lalanne C."/>
            <person name="Gautier V."/>
            <person name="Ament-Velasquez S.L."/>
            <person name="Kruys A."/>
            <person name="Hutchinson M.I."/>
            <person name="Powell A.J."/>
            <person name="Barry K."/>
            <person name="Miller A.N."/>
            <person name="Grigoriev I.V."/>
            <person name="Debuchy R."/>
            <person name="Gladieux P."/>
            <person name="Hiltunen Thoren M."/>
            <person name="Johannesson H."/>
        </authorList>
    </citation>
    <scope>NUCLEOTIDE SEQUENCE</scope>
    <source>
        <strain evidence="10">PSN293</strain>
    </source>
</reference>
<evidence type="ECO:0000256" key="2">
    <source>
        <dbReference type="ARBA" id="ARBA00012549"/>
    </source>
</evidence>
<dbReference type="SUPFAM" id="SSF53933">
    <property type="entry name" value="Microbial ribonucleases"/>
    <property type="match status" value="1"/>
</dbReference>
<comment type="caution">
    <text evidence="10">The sequence shown here is derived from an EMBL/GenBank/DDBJ whole genome shotgun (WGS) entry which is preliminary data.</text>
</comment>
<name>A0AAN6Y865_9PEZI</name>
<dbReference type="Gene3D" id="3.10.450.30">
    <property type="entry name" value="Microbial ribonucleases"/>
    <property type="match status" value="1"/>
</dbReference>
<dbReference type="GO" id="GO:0046589">
    <property type="term" value="F:ribonuclease T1 activity"/>
    <property type="evidence" value="ECO:0007669"/>
    <property type="project" value="UniProtKB-EC"/>
</dbReference>
<dbReference type="Proteomes" id="UP001301769">
    <property type="component" value="Unassembled WGS sequence"/>
</dbReference>
<comment type="similarity">
    <text evidence="1">Belongs to the ribonuclease N1/T1 family.</text>
</comment>
<evidence type="ECO:0000313" key="11">
    <source>
        <dbReference type="Proteomes" id="UP001301769"/>
    </source>
</evidence>
<feature type="signal peptide" evidence="9">
    <location>
        <begin position="1"/>
        <end position="21"/>
    </location>
</feature>
<keyword evidence="3" id="KW-0540">Nuclease</keyword>
<dbReference type="AlphaFoldDB" id="A0AAN6Y865"/>
<dbReference type="InterPro" id="IPR016191">
    <property type="entry name" value="Ribonuclease/ribotoxin"/>
</dbReference>
<feature type="chain" id="PRO_5042973015" description="ribonuclease T1" evidence="9">
    <location>
        <begin position="22"/>
        <end position="141"/>
    </location>
</feature>
<accession>A0AAN6Y865</accession>
<keyword evidence="7" id="KW-0456">Lyase</keyword>
<evidence type="ECO:0000256" key="7">
    <source>
        <dbReference type="ARBA" id="ARBA00023239"/>
    </source>
</evidence>
<dbReference type="PANTHER" id="PTHR42104:SF1">
    <property type="entry name" value="EXTRACELLULAR GUANYL-SPECIFIC RIBONUCLEASE RNTA (AFU_ORTHOLOGUE AFUA_4G03230)"/>
    <property type="match status" value="1"/>
</dbReference>
<organism evidence="10 11">
    <name type="scientific">Rhypophila decipiens</name>
    <dbReference type="NCBI Taxonomy" id="261697"/>
    <lineage>
        <taxon>Eukaryota</taxon>
        <taxon>Fungi</taxon>
        <taxon>Dikarya</taxon>
        <taxon>Ascomycota</taxon>
        <taxon>Pezizomycotina</taxon>
        <taxon>Sordariomycetes</taxon>
        <taxon>Sordariomycetidae</taxon>
        <taxon>Sordariales</taxon>
        <taxon>Naviculisporaceae</taxon>
        <taxon>Rhypophila</taxon>
    </lineage>
</organism>
<keyword evidence="11" id="KW-1185">Reference proteome</keyword>
<dbReference type="EMBL" id="MU858154">
    <property type="protein sequence ID" value="KAK4211227.1"/>
    <property type="molecule type" value="Genomic_DNA"/>
</dbReference>
<evidence type="ECO:0000256" key="4">
    <source>
        <dbReference type="ARBA" id="ARBA00022759"/>
    </source>
</evidence>
<dbReference type="PANTHER" id="PTHR42104">
    <property type="entry name" value="EXTRACELLULAR GUANYL-SPECIFIC RIBONUCLEASE RNTA (AFU_ORTHOLOGUE AFUA_4G03230)"/>
    <property type="match status" value="1"/>
</dbReference>
<evidence type="ECO:0000256" key="9">
    <source>
        <dbReference type="SAM" id="SignalP"/>
    </source>
</evidence>
<proteinExistence type="inferred from homology"/>
<dbReference type="GO" id="GO:0016787">
    <property type="term" value="F:hydrolase activity"/>
    <property type="evidence" value="ECO:0007669"/>
    <property type="project" value="UniProtKB-KW"/>
</dbReference>
<dbReference type="InterPro" id="IPR000026">
    <property type="entry name" value="N1-like"/>
</dbReference>
<gene>
    <name evidence="10" type="ORF">QBC37DRAFT_376268</name>
</gene>
<evidence type="ECO:0000256" key="5">
    <source>
        <dbReference type="ARBA" id="ARBA00022801"/>
    </source>
</evidence>
<evidence type="ECO:0000256" key="3">
    <source>
        <dbReference type="ARBA" id="ARBA00022722"/>
    </source>
</evidence>
<dbReference type="Pfam" id="PF00545">
    <property type="entry name" value="Ribonuclease"/>
    <property type="match status" value="1"/>
</dbReference>
<keyword evidence="9" id="KW-0732">Signal</keyword>
<evidence type="ECO:0000256" key="6">
    <source>
        <dbReference type="ARBA" id="ARBA00023157"/>
    </source>
</evidence>
<comment type="catalytic activity">
    <reaction evidence="8">
        <text>[RNA] containing guanosine + H2O = an [RNA fragment]-3'-guanosine-3'-phosphate + a 5'-hydroxy-ribonucleotide-3'-[RNA fragment].</text>
        <dbReference type="EC" id="4.6.1.24"/>
    </reaction>
</comment>
<dbReference type="CDD" id="cd00606">
    <property type="entry name" value="fungal_RNase"/>
    <property type="match status" value="1"/>
</dbReference>
<reference evidence="10" key="2">
    <citation type="submission" date="2023-05" db="EMBL/GenBank/DDBJ databases">
        <authorList>
            <consortium name="Lawrence Berkeley National Laboratory"/>
            <person name="Steindorff A."/>
            <person name="Hensen N."/>
            <person name="Bonometti L."/>
            <person name="Westerberg I."/>
            <person name="Brannstrom I.O."/>
            <person name="Guillou S."/>
            <person name="Cros-Aarteil S."/>
            <person name="Calhoun S."/>
            <person name="Haridas S."/>
            <person name="Kuo A."/>
            <person name="Mondo S."/>
            <person name="Pangilinan J."/>
            <person name="Riley R."/>
            <person name="Labutti K."/>
            <person name="Andreopoulos B."/>
            <person name="Lipzen A."/>
            <person name="Chen C."/>
            <person name="Yanf M."/>
            <person name="Daum C."/>
            <person name="Ng V."/>
            <person name="Clum A."/>
            <person name="Ohm R."/>
            <person name="Martin F."/>
            <person name="Silar P."/>
            <person name="Natvig D."/>
            <person name="Lalanne C."/>
            <person name="Gautier V."/>
            <person name="Ament-Velasquez S.L."/>
            <person name="Kruys A."/>
            <person name="Hutchinson M.I."/>
            <person name="Powell A.J."/>
            <person name="Barry K."/>
            <person name="Miller A.N."/>
            <person name="Grigoriev I.V."/>
            <person name="Debuchy R."/>
            <person name="Gladieux P."/>
            <person name="Thoren M.H."/>
            <person name="Johannesson H."/>
        </authorList>
    </citation>
    <scope>NUCLEOTIDE SEQUENCE</scope>
    <source>
        <strain evidence="10">PSN293</strain>
    </source>
</reference>
<dbReference type="GO" id="GO:0003723">
    <property type="term" value="F:RNA binding"/>
    <property type="evidence" value="ECO:0007669"/>
    <property type="project" value="InterPro"/>
</dbReference>
<evidence type="ECO:0000256" key="8">
    <source>
        <dbReference type="ARBA" id="ARBA00034015"/>
    </source>
</evidence>
<keyword evidence="6" id="KW-1015">Disulfide bond</keyword>
<evidence type="ECO:0000313" key="10">
    <source>
        <dbReference type="EMBL" id="KAK4211227.1"/>
    </source>
</evidence>
<keyword evidence="4" id="KW-0255">Endonuclease</keyword>
<sequence>MARLFFSALLATLALILLTGASNHPNKADPPSGDCVWMCGNTCYWLTDVHAAMHEGHKLQASGQGNDPESYPHQYNNNENFEFPTPAPWYEFPIMSTYTLYKGGNPGPDRIIFDNDGQLEALLTHSGASTEDGFVMCDHTA</sequence>
<keyword evidence="5" id="KW-0378">Hydrolase</keyword>
<evidence type="ECO:0000256" key="1">
    <source>
        <dbReference type="ARBA" id="ARBA00009006"/>
    </source>
</evidence>
<dbReference type="EC" id="4.6.1.24" evidence="2"/>
<protein>
    <recommendedName>
        <fullName evidence="2">ribonuclease T1</fullName>
        <ecNumber evidence="2">4.6.1.24</ecNumber>
    </recommendedName>
</protein>